<dbReference type="Proteomes" id="UP000007435">
    <property type="component" value="Chromosome"/>
</dbReference>
<proteinExistence type="predicted"/>
<protein>
    <submittedName>
        <fullName evidence="3">Septum formation initiator</fullName>
    </submittedName>
</protein>
<sequence>MKLSTFFYRYKFYIISSICLLLWLLFFDRSNLIKQAEMYFMLRDINSEILYYEDEIKKLEKEEKDLLGSEAALEKYAREKYFLKKEGETVFVLVDGDDKVITE</sequence>
<keyword evidence="4" id="KW-1185">Reference proteome</keyword>
<accession>E4RY48</accession>
<feature type="coiled-coil region" evidence="1">
    <location>
        <begin position="42"/>
        <end position="79"/>
    </location>
</feature>
<name>E4RY48_LEAB4</name>
<dbReference type="OrthoDB" id="1467719at2"/>
<dbReference type="EMBL" id="CP002305">
    <property type="protein sequence ID" value="ADQ16376.1"/>
    <property type="molecule type" value="Genomic_DNA"/>
</dbReference>
<keyword evidence="2" id="KW-0472">Membrane</keyword>
<dbReference type="Pfam" id="PF04977">
    <property type="entry name" value="DivIC"/>
    <property type="match status" value="1"/>
</dbReference>
<dbReference type="KEGG" id="lby:Lbys_0614"/>
<dbReference type="HOGENOM" id="CLU_148655_4_0_10"/>
<reference evidence="3 4" key="2">
    <citation type="journal article" date="2011" name="Stand. Genomic Sci.">
        <title>Complete genome sequence of Leadbetterella byssophila type strain (4M15).</title>
        <authorList>
            <person name="Abt B."/>
            <person name="Teshima H."/>
            <person name="Lucas S."/>
            <person name="Lapidus A."/>
            <person name="Del Rio T.G."/>
            <person name="Nolan M."/>
            <person name="Tice H."/>
            <person name="Cheng J.F."/>
            <person name="Pitluck S."/>
            <person name="Liolios K."/>
            <person name="Pagani I."/>
            <person name="Ivanova N."/>
            <person name="Mavromatis K."/>
            <person name="Pati A."/>
            <person name="Tapia R."/>
            <person name="Han C."/>
            <person name="Goodwin L."/>
            <person name="Chen A."/>
            <person name="Palaniappan K."/>
            <person name="Land M."/>
            <person name="Hauser L."/>
            <person name="Chang Y.J."/>
            <person name="Jeffries C.D."/>
            <person name="Rohde M."/>
            <person name="Goker M."/>
            <person name="Tindall B.J."/>
            <person name="Detter J.C."/>
            <person name="Woyke T."/>
            <person name="Bristow J."/>
            <person name="Eisen J.A."/>
            <person name="Markowitz V."/>
            <person name="Hugenholtz P."/>
            <person name="Klenk H.P."/>
            <person name="Kyrpides N.C."/>
        </authorList>
    </citation>
    <scope>NUCLEOTIDE SEQUENCE [LARGE SCALE GENOMIC DNA]</scope>
    <source>
        <strain evidence="4">DSM 17132 / JCM 16389 / KACC 11308 / NBRC 106382 / 4M15</strain>
    </source>
</reference>
<evidence type="ECO:0000313" key="3">
    <source>
        <dbReference type="EMBL" id="ADQ16376.1"/>
    </source>
</evidence>
<keyword evidence="2" id="KW-1133">Transmembrane helix</keyword>
<feature type="transmembrane region" description="Helical" evidence="2">
    <location>
        <begin position="6"/>
        <end position="27"/>
    </location>
</feature>
<dbReference type="RefSeq" id="WP_013407428.1">
    <property type="nucleotide sequence ID" value="NC_014655.1"/>
</dbReference>
<dbReference type="AlphaFoldDB" id="E4RY48"/>
<dbReference type="eggNOG" id="COG2919">
    <property type="taxonomic scope" value="Bacteria"/>
</dbReference>
<keyword evidence="1" id="KW-0175">Coiled coil</keyword>
<evidence type="ECO:0000256" key="1">
    <source>
        <dbReference type="SAM" id="Coils"/>
    </source>
</evidence>
<keyword evidence="2" id="KW-0812">Transmembrane</keyword>
<dbReference type="InterPro" id="IPR007060">
    <property type="entry name" value="FtsL/DivIC"/>
</dbReference>
<dbReference type="STRING" id="649349.Lbys_0614"/>
<reference key="1">
    <citation type="submission" date="2010-11" db="EMBL/GenBank/DDBJ databases">
        <title>The complete genome of Leadbetterella byssophila DSM 17132.</title>
        <authorList>
            <consortium name="US DOE Joint Genome Institute (JGI-PGF)"/>
            <person name="Lucas S."/>
            <person name="Copeland A."/>
            <person name="Lapidus A."/>
            <person name="Glavina del Rio T."/>
            <person name="Dalin E."/>
            <person name="Tice H."/>
            <person name="Bruce D."/>
            <person name="Goodwin L."/>
            <person name="Pitluck S."/>
            <person name="Kyrpides N."/>
            <person name="Mavromatis K."/>
            <person name="Ivanova N."/>
            <person name="Teshima H."/>
            <person name="Brettin T."/>
            <person name="Detter J.C."/>
            <person name="Han C."/>
            <person name="Tapia R."/>
            <person name="Land M."/>
            <person name="Hauser L."/>
            <person name="Markowitz V."/>
            <person name="Cheng J.-F."/>
            <person name="Hugenholtz P."/>
            <person name="Woyke T."/>
            <person name="Wu D."/>
            <person name="Tindall B."/>
            <person name="Pomrenke H.G."/>
            <person name="Brambilla E."/>
            <person name="Klenk H.-P."/>
            <person name="Eisen J.A."/>
        </authorList>
    </citation>
    <scope>NUCLEOTIDE SEQUENCE [LARGE SCALE GENOMIC DNA]</scope>
    <source>
        <strain>DSM 17132</strain>
    </source>
</reference>
<organism evidence="3 4">
    <name type="scientific">Leadbetterella byssophila (strain DSM 17132 / JCM 16389 / KACC 11308 / NBRC 106382 / 4M15)</name>
    <dbReference type="NCBI Taxonomy" id="649349"/>
    <lineage>
        <taxon>Bacteria</taxon>
        <taxon>Pseudomonadati</taxon>
        <taxon>Bacteroidota</taxon>
        <taxon>Cytophagia</taxon>
        <taxon>Cytophagales</taxon>
        <taxon>Leadbetterellaceae</taxon>
        <taxon>Leadbetterella</taxon>
    </lineage>
</organism>
<evidence type="ECO:0000313" key="4">
    <source>
        <dbReference type="Proteomes" id="UP000007435"/>
    </source>
</evidence>
<evidence type="ECO:0000256" key="2">
    <source>
        <dbReference type="SAM" id="Phobius"/>
    </source>
</evidence>
<gene>
    <name evidence="3" type="ordered locus">Lbys_0614</name>
</gene>